<dbReference type="PROSITE" id="PS00086">
    <property type="entry name" value="CYTOCHROME_P450"/>
    <property type="match status" value="1"/>
</dbReference>
<keyword evidence="11" id="KW-1185">Reference proteome</keyword>
<protein>
    <recommendedName>
        <fullName evidence="12">Cytochrome P450 alkane hydroxylase</fullName>
    </recommendedName>
</protein>
<dbReference type="GO" id="GO:0020037">
    <property type="term" value="F:heme binding"/>
    <property type="evidence" value="ECO:0007669"/>
    <property type="project" value="InterPro"/>
</dbReference>
<dbReference type="InterPro" id="IPR036396">
    <property type="entry name" value="Cyt_P450_sf"/>
</dbReference>
<dbReference type="Pfam" id="PF00067">
    <property type="entry name" value="p450"/>
    <property type="match status" value="1"/>
</dbReference>
<dbReference type="InterPro" id="IPR002402">
    <property type="entry name" value="Cyt_P450_E_grp-II"/>
</dbReference>
<keyword evidence="7 9" id="KW-0503">Monooxygenase</keyword>
<evidence type="ECO:0000256" key="2">
    <source>
        <dbReference type="ARBA" id="ARBA00010617"/>
    </source>
</evidence>
<dbReference type="InterPro" id="IPR047146">
    <property type="entry name" value="Cyt_P450_E_CYP52_fungi"/>
</dbReference>
<dbReference type="InterPro" id="IPR017972">
    <property type="entry name" value="Cyt_P450_CS"/>
</dbReference>
<dbReference type="Proteomes" id="UP000664203">
    <property type="component" value="Unassembled WGS sequence"/>
</dbReference>
<evidence type="ECO:0000256" key="4">
    <source>
        <dbReference type="ARBA" id="ARBA00022723"/>
    </source>
</evidence>
<comment type="caution">
    <text evidence="10">The sequence shown here is derived from an EMBL/GenBank/DDBJ whole genome shotgun (WGS) entry which is preliminary data.</text>
</comment>
<comment type="cofactor">
    <cofactor evidence="1 8">
        <name>heme</name>
        <dbReference type="ChEBI" id="CHEBI:30413"/>
    </cofactor>
</comment>
<evidence type="ECO:0000313" key="10">
    <source>
        <dbReference type="EMBL" id="CAF9930773.1"/>
    </source>
</evidence>
<dbReference type="InterPro" id="IPR002974">
    <property type="entry name" value="Cyt_P450_E_CYP52_ascomycetes"/>
</dbReference>
<gene>
    <name evidence="10" type="ORF">ALECFALPRED_004724</name>
</gene>
<organism evidence="10 11">
    <name type="scientific">Alectoria fallacina</name>
    <dbReference type="NCBI Taxonomy" id="1903189"/>
    <lineage>
        <taxon>Eukaryota</taxon>
        <taxon>Fungi</taxon>
        <taxon>Dikarya</taxon>
        <taxon>Ascomycota</taxon>
        <taxon>Pezizomycotina</taxon>
        <taxon>Lecanoromycetes</taxon>
        <taxon>OSLEUM clade</taxon>
        <taxon>Lecanoromycetidae</taxon>
        <taxon>Lecanorales</taxon>
        <taxon>Lecanorineae</taxon>
        <taxon>Parmeliaceae</taxon>
        <taxon>Alectoria</taxon>
    </lineage>
</organism>
<proteinExistence type="inferred from homology"/>
<keyword evidence="4 8" id="KW-0479">Metal-binding</keyword>
<evidence type="ECO:0000256" key="9">
    <source>
        <dbReference type="RuleBase" id="RU000461"/>
    </source>
</evidence>
<evidence type="ECO:0000256" key="1">
    <source>
        <dbReference type="ARBA" id="ARBA00001971"/>
    </source>
</evidence>
<keyword evidence="5 9" id="KW-0560">Oxidoreductase</keyword>
<dbReference type="PRINTS" id="PR01239">
    <property type="entry name" value="EP450IICYP52"/>
</dbReference>
<dbReference type="GO" id="GO:0005506">
    <property type="term" value="F:iron ion binding"/>
    <property type="evidence" value="ECO:0007669"/>
    <property type="project" value="InterPro"/>
</dbReference>
<evidence type="ECO:0000256" key="7">
    <source>
        <dbReference type="ARBA" id="ARBA00023033"/>
    </source>
</evidence>
<dbReference type="PANTHER" id="PTHR24287">
    <property type="entry name" value="P450, PUTATIVE (EUROFUNG)-RELATED"/>
    <property type="match status" value="1"/>
</dbReference>
<dbReference type="InterPro" id="IPR001128">
    <property type="entry name" value="Cyt_P450"/>
</dbReference>
<evidence type="ECO:0000256" key="6">
    <source>
        <dbReference type="ARBA" id="ARBA00023004"/>
    </source>
</evidence>
<accession>A0A8H3IT15</accession>
<evidence type="ECO:0000256" key="3">
    <source>
        <dbReference type="ARBA" id="ARBA00022617"/>
    </source>
</evidence>
<evidence type="ECO:0000313" key="11">
    <source>
        <dbReference type="Proteomes" id="UP000664203"/>
    </source>
</evidence>
<feature type="binding site" description="axial binding residue" evidence="8">
    <location>
        <position position="435"/>
    </location>
    <ligand>
        <name>heme</name>
        <dbReference type="ChEBI" id="CHEBI:30413"/>
    </ligand>
    <ligandPart>
        <name>Fe</name>
        <dbReference type="ChEBI" id="CHEBI:18248"/>
    </ligandPart>
</feature>
<comment type="similarity">
    <text evidence="2 9">Belongs to the cytochrome P450 family.</text>
</comment>
<dbReference type="SUPFAM" id="SSF48264">
    <property type="entry name" value="Cytochrome P450"/>
    <property type="match status" value="1"/>
</dbReference>
<dbReference type="PANTHER" id="PTHR24287:SF19">
    <property type="entry name" value="CYTOCHROME P450"/>
    <property type="match status" value="1"/>
</dbReference>
<name>A0A8H3IT15_9LECA</name>
<evidence type="ECO:0000256" key="5">
    <source>
        <dbReference type="ARBA" id="ARBA00023002"/>
    </source>
</evidence>
<sequence length="488" mass="55916">MYYVGTNILDRISRARNKRLHGCQEATRYPHKDPFLGLDLLIKDTKEHTKCVYLAEIMRQYAVYGKTHEVQFLNAKMIRTMDPKNMQAVLGLNAKDYGLQPLREGLAMPLFDHGINTTDGEAWQYSRSLIKPTFSRVEICNLSSLESHFGRLLDLLPRDGSEIDLQPLFSRLFLDTSTEFLFGKSTDTLLPIPSEEGELFIRSFDYVMEGLGNRVRLGRLKFLYRDPAWFDSIRTVHKFIENHIDNALEAERIRKQSGQSEKAEHHRYILLNEMVKQMQDKLDLRSQILAVFMPSRDTTAFLVSNVVHALARKPDSWSKLREEVLSLGSQSLTFEVLKSMKYLQWVINETHRMYPISDNNPRVVLNDSILPTGGGSDGKSPIFVRKGEYISFNIYCLHHDKDIWGADADVFRPERWAGLKPLWNFIPFGGGPRTCPAQQLVSTEAAYVIARLAQGFASIESRDEHPWTEAWRIGPHSKYGCKVAMVAA</sequence>
<keyword evidence="6 8" id="KW-0408">Iron</keyword>
<reference evidence="10" key="1">
    <citation type="submission" date="2021-03" db="EMBL/GenBank/DDBJ databases">
        <authorList>
            <person name="Tagirdzhanova G."/>
        </authorList>
    </citation>
    <scope>NUCLEOTIDE SEQUENCE</scope>
</reference>
<keyword evidence="3 8" id="KW-0349">Heme</keyword>
<dbReference type="OrthoDB" id="1470350at2759"/>
<dbReference type="GO" id="GO:0016712">
    <property type="term" value="F:oxidoreductase activity, acting on paired donors, with incorporation or reduction of molecular oxygen, reduced flavin or flavoprotein as one donor, and incorporation of one atom of oxygen"/>
    <property type="evidence" value="ECO:0007669"/>
    <property type="project" value="InterPro"/>
</dbReference>
<dbReference type="CDD" id="cd11063">
    <property type="entry name" value="CYP52"/>
    <property type="match status" value="1"/>
</dbReference>
<dbReference type="Gene3D" id="1.10.630.10">
    <property type="entry name" value="Cytochrome P450"/>
    <property type="match status" value="1"/>
</dbReference>
<dbReference type="AlphaFoldDB" id="A0A8H3IT15"/>
<dbReference type="EMBL" id="CAJPDR010000293">
    <property type="protein sequence ID" value="CAF9930773.1"/>
    <property type="molecule type" value="Genomic_DNA"/>
</dbReference>
<evidence type="ECO:0008006" key="12">
    <source>
        <dbReference type="Google" id="ProtNLM"/>
    </source>
</evidence>
<evidence type="ECO:0000256" key="8">
    <source>
        <dbReference type="PIRSR" id="PIRSR602402-1"/>
    </source>
</evidence>
<dbReference type="PRINTS" id="PR00464">
    <property type="entry name" value="EP450II"/>
</dbReference>